<dbReference type="PANTHER" id="PTHR12526">
    <property type="entry name" value="GLYCOSYLTRANSFERASE"/>
    <property type="match status" value="1"/>
</dbReference>
<comment type="caution">
    <text evidence="2">The sequence shown here is derived from an EMBL/GenBank/DDBJ whole genome shotgun (WGS) entry which is preliminary data.</text>
</comment>
<dbReference type="Pfam" id="PF00534">
    <property type="entry name" value="Glycos_transf_1"/>
    <property type="match status" value="1"/>
</dbReference>
<dbReference type="Gene3D" id="3.40.50.2000">
    <property type="entry name" value="Glycogen Phosphorylase B"/>
    <property type="match status" value="2"/>
</dbReference>
<evidence type="ECO:0000313" key="3">
    <source>
        <dbReference type="Proteomes" id="UP001204144"/>
    </source>
</evidence>
<evidence type="ECO:0000259" key="1">
    <source>
        <dbReference type="Pfam" id="PF00534"/>
    </source>
</evidence>
<dbReference type="GO" id="GO:0016757">
    <property type="term" value="F:glycosyltransferase activity"/>
    <property type="evidence" value="ECO:0007669"/>
    <property type="project" value="InterPro"/>
</dbReference>
<feature type="domain" description="Glycosyl transferase family 1" evidence="1">
    <location>
        <begin position="196"/>
        <end position="353"/>
    </location>
</feature>
<proteinExistence type="predicted"/>
<dbReference type="RefSeq" id="WP_255038237.1">
    <property type="nucleotide sequence ID" value="NZ_RJUF01000174.1"/>
</dbReference>
<reference evidence="2 3" key="1">
    <citation type="submission" date="2018-11" db="EMBL/GenBank/DDBJ databases">
        <title>Novel bacteria species description.</title>
        <authorList>
            <person name="Han J.-H."/>
        </authorList>
    </citation>
    <scope>NUCLEOTIDE SEQUENCE [LARGE SCALE GENOMIC DNA]</scope>
    <source>
        <strain evidence="2 3">KCTC23259</strain>
    </source>
</reference>
<accession>A0AAE3KU59</accession>
<sequence length="380" mass="43228">MKILIIHNILWTHYKSVLFEAIEQNKARDMEICVLQIAKNDISRKNMASSEVNYAYNYHLLFDDFIENIPSVKKVLAVLRFIKNYNPDVVNVTGWAGDLSLTLSIIFSFFLGKKIIISNESTSFDHQRSFIKELVKKTLVKMADGFIVFGKTSKEYLLNLGANESQFIEEKGAVVDDKKIREIYETARIEKFLAGEVKTSHNFIFVGRIIGVKNIPILIRAFQEIKQSIAEAKDWGLIILGNGTLDEQIKLEISKGDQDIYKFDAVHWQTVPKYFSKSDCLVLPSKSEPWGLVVNEAMICGLGVIVSNACGCKDDLVAGNGFVFEANNQNELKECMINFVINVDRRESMKKNSLEIIEQFKVELVAKRIISGFQKIYQQA</sequence>
<dbReference type="CDD" id="cd03801">
    <property type="entry name" value="GT4_PimA-like"/>
    <property type="match status" value="1"/>
</dbReference>
<dbReference type="SUPFAM" id="SSF53756">
    <property type="entry name" value="UDP-Glycosyltransferase/glycogen phosphorylase"/>
    <property type="match status" value="1"/>
</dbReference>
<dbReference type="PANTHER" id="PTHR12526:SF630">
    <property type="entry name" value="GLYCOSYLTRANSFERASE"/>
    <property type="match status" value="1"/>
</dbReference>
<organism evidence="2 3">
    <name type="scientific">Lacihabitans soyangensis</name>
    <dbReference type="NCBI Taxonomy" id="869394"/>
    <lineage>
        <taxon>Bacteria</taxon>
        <taxon>Pseudomonadati</taxon>
        <taxon>Bacteroidota</taxon>
        <taxon>Cytophagia</taxon>
        <taxon>Cytophagales</taxon>
        <taxon>Leadbetterellaceae</taxon>
        <taxon>Lacihabitans</taxon>
    </lineage>
</organism>
<gene>
    <name evidence="2" type="ORF">EGI31_16510</name>
</gene>
<dbReference type="Proteomes" id="UP001204144">
    <property type="component" value="Unassembled WGS sequence"/>
</dbReference>
<evidence type="ECO:0000313" key="2">
    <source>
        <dbReference type="EMBL" id="MCP9764544.1"/>
    </source>
</evidence>
<name>A0AAE3KU59_9BACT</name>
<dbReference type="InterPro" id="IPR001296">
    <property type="entry name" value="Glyco_trans_1"/>
</dbReference>
<protein>
    <submittedName>
        <fullName evidence="2">Glycosyltransferase</fullName>
    </submittedName>
</protein>
<keyword evidence="3" id="KW-1185">Reference proteome</keyword>
<dbReference type="EMBL" id="RJUF01000174">
    <property type="protein sequence ID" value="MCP9764544.1"/>
    <property type="molecule type" value="Genomic_DNA"/>
</dbReference>
<dbReference type="AlphaFoldDB" id="A0AAE3KU59"/>